<dbReference type="eggNOG" id="KOG2250">
    <property type="taxonomic scope" value="Eukaryota"/>
</dbReference>
<dbReference type="PANTHER" id="PTHR11011:SF118">
    <property type="entry name" value="FATTY ACYL-COA REDUCTASE"/>
    <property type="match status" value="1"/>
</dbReference>
<dbReference type="Bgee" id="FBgn0244587">
    <property type="expression patterns" value="Expressed in insect adult head and 2 other cell types or tissues"/>
</dbReference>
<dbReference type="InterPro" id="IPR036291">
    <property type="entry name" value="NAD(P)-bd_dom_sf"/>
</dbReference>
<keyword evidence="4" id="KW-0472">Membrane</keyword>
<keyword evidence="2 4" id="KW-0444">Lipid biosynthesis</keyword>
<keyword evidence="4" id="KW-0560">Oxidoreductase</keyword>
<evidence type="ECO:0000259" key="6">
    <source>
        <dbReference type="Pfam" id="PF07993"/>
    </source>
</evidence>
<keyword evidence="4" id="KW-1133">Transmembrane helix</keyword>
<dbReference type="eggNOG" id="KOG1221">
    <property type="taxonomic scope" value="Eukaryota"/>
</dbReference>
<keyword evidence="4" id="KW-0521">NADP</keyword>
<feature type="domain" description="Fatty acyl-CoA reductase C-terminal" evidence="5">
    <location>
        <begin position="377"/>
        <end position="469"/>
    </location>
</feature>
<evidence type="ECO:0000256" key="3">
    <source>
        <dbReference type="ARBA" id="ARBA00023098"/>
    </source>
</evidence>
<sequence length="535" mass="60944">MYHLKSLARQGAMRQQELTTLVKALPTAALQARGYATEHQIPDRLKDVPTAKDPRFFDMVEYFFHRGCQLRDPTLQSFSKLLEKNPDIVDKVRVVKGDLLEPDLGLSANDINTLASNVEIVFHCAANVRFDQPLRPMVMMNVVGTLKVLRLAEKMSNLQSLVHVSTSYCQCNESVLEERAYPAPQNPFSIIEMVETMDDAALAEITPKLLNGLPNTYAYSKALSEDLICRYNTKLPVIITRPSIVTAAISEPLPGWIEGVTGPTGLMIGAARGVIRSMHCNPLYSSTVIPVDKAINGLILCGYQRAKASSQEKAPSKRNEVQFCNLCISKKALTSWGDSIETGRRFFYETPLSFSLWYPGGSIKKNYYHHLFCVIFFHYLPAYFIDFLMLISGQKPFLVNVQRKVSMGLKLLQYYTTKDWEFQNEKFQEMSSQLNAIDEEMFDTSVGQLNWETYISTYIMGMRTYILRESPSTLPYARKVLRRLYILDCVSKVLFFTLTFWFLWTHMDGFVESGNAFIRSSLSSIYHERNNTIHA</sequence>
<evidence type="ECO:0000313" key="7">
    <source>
        <dbReference type="EMBL" id="EDY71905.2"/>
    </source>
</evidence>
<feature type="transmembrane region" description="Helical" evidence="4">
    <location>
        <begin position="367"/>
        <end position="391"/>
    </location>
</feature>
<feature type="transmembrane region" description="Helical" evidence="4">
    <location>
        <begin position="484"/>
        <end position="504"/>
    </location>
</feature>
<evidence type="ECO:0000256" key="1">
    <source>
        <dbReference type="ARBA" id="ARBA00005928"/>
    </source>
</evidence>
<dbReference type="InterPro" id="IPR013120">
    <property type="entry name" value="FAR_NAD-bd"/>
</dbReference>
<dbReference type="EC" id="1.2.1.84" evidence="4"/>
<accession>B5DVF3</accession>
<reference evidence="7" key="3">
    <citation type="journal article" date="2012" name="PLoS ONE">
        <title>Mind the gap: upgrading genomes with Pacific Biosciences RS long-read sequencing technology.</title>
        <authorList>
            <person name="English A.C."/>
            <person name="Richards S."/>
            <person name="Han Y."/>
            <person name="Wang M."/>
            <person name="Vee V."/>
            <person name="Qu J."/>
            <person name="Qin X."/>
            <person name="Muzny D.M."/>
            <person name="Reid J.G."/>
            <person name="Worley K.C."/>
            <person name="Gibbs R.A."/>
        </authorList>
    </citation>
    <scope>NUCLEOTIDE SEQUENCE</scope>
    <source>
        <strain evidence="7">MV2-25</strain>
    </source>
</reference>
<dbReference type="GO" id="GO:0005777">
    <property type="term" value="C:peroxisome"/>
    <property type="evidence" value="ECO:0007669"/>
    <property type="project" value="TreeGrafter"/>
</dbReference>
<evidence type="ECO:0000256" key="4">
    <source>
        <dbReference type="RuleBase" id="RU363097"/>
    </source>
</evidence>
<reference evidence="7" key="2">
    <citation type="journal article" date="2007" name="Nature">
        <title>Evolution of genes and genomes on the Drosophila phylogeny.</title>
        <authorList>
            <consortium name="Drosophila 12 Genomes Consortium"/>
            <person name="Clark A.G."/>
            <person name="Eisen M.B."/>
            <person name="Smith D.R."/>
            <person name="Bergman C.M."/>
            <person name="Oliver B."/>
            <person name="Markow T.A."/>
            <person name="Kaufman T.C."/>
            <person name="Kellis M."/>
            <person name="Gelbart W."/>
            <person name="Iyer V.N."/>
            <person name="Pollard D.A."/>
            <person name="Sackton T.B."/>
            <person name="Larracuente A.M."/>
            <person name="Singh N.D."/>
            <person name="Abad J.P."/>
            <person name="Abt D.N."/>
            <person name="Adryan B."/>
            <person name="Aguade M."/>
            <person name="Akashi H."/>
            <person name="Anderson W.W."/>
            <person name="Aquadro C.F."/>
            <person name="Ardell D.H."/>
            <person name="Arguello R."/>
            <person name="Artieri C.G."/>
            <person name="Barbash D.A."/>
            <person name="Barker D."/>
            <person name="Barsanti P."/>
            <person name="Batterham P."/>
            <person name="Batzoglou S."/>
            <person name="Begun D."/>
            <person name="Bhutkar A."/>
            <person name="Blanco E."/>
            <person name="Bosak S.A."/>
            <person name="Bradley R.K."/>
            <person name="Brand A.D."/>
            <person name="Brent M.R."/>
            <person name="Brooks A.N."/>
            <person name="Brown R.H."/>
            <person name="Butlin R.K."/>
            <person name="Caggese C."/>
            <person name="Calvi B.R."/>
            <person name="Bernardo de Carvalho A."/>
            <person name="Caspi A."/>
            <person name="Castrezana S."/>
            <person name="Celniker S.E."/>
            <person name="Chang J.L."/>
            <person name="Chapple C."/>
            <person name="Chatterji S."/>
            <person name="Chinwalla A."/>
            <person name="Civetta A."/>
            <person name="Clifton S.W."/>
            <person name="Comeron J.M."/>
            <person name="Costello J.C."/>
            <person name="Coyne J.A."/>
            <person name="Daub J."/>
            <person name="David R.G."/>
            <person name="Delcher A.L."/>
            <person name="Delehaunty K."/>
            <person name="Do C.B."/>
            <person name="Ebling H."/>
            <person name="Edwards K."/>
            <person name="Eickbush T."/>
            <person name="Evans J.D."/>
            <person name="Filipski A."/>
            <person name="Findeiss S."/>
            <person name="Freyhult E."/>
            <person name="Fulton L."/>
            <person name="Fulton R."/>
            <person name="Garcia A.C."/>
            <person name="Gardiner A."/>
            <person name="Garfield D.A."/>
            <person name="Garvin B.E."/>
            <person name="Gibson G."/>
            <person name="Gilbert D."/>
            <person name="Gnerre S."/>
            <person name="Godfrey J."/>
            <person name="Good R."/>
            <person name="Gotea V."/>
            <person name="Gravely B."/>
            <person name="Greenberg A.J."/>
            <person name="Griffiths-Jones S."/>
            <person name="Gross S."/>
            <person name="Guigo R."/>
            <person name="Gustafson E.A."/>
            <person name="Haerty W."/>
            <person name="Hahn M.W."/>
            <person name="Halligan D.L."/>
            <person name="Halpern A.L."/>
            <person name="Halter G.M."/>
            <person name="Han M.V."/>
            <person name="Heger A."/>
            <person name="Hillier L."/>
            <person name="Hinrichs A.S."/>
            <person name="Holmes I."/>
            <person name="Hoskins R.A."/>
            <person name="Hubisz M.J."/>
            <person name="Hultmark D."/>
            <person name="Huntley M.A."/>
            <person name="Jaffe D.B."/>
            <person name="Jagadeeshan S."/>
            <person name="Jeck W.R."/>
            <person name="Johnson J."/>
            <person name="Jones C.D."/>
            <person name="Jordan W.C."/>
            <person name="Karpen G.H."/>
            <person name="Kataoka E."/>
            <person name="Keightley P.D."/>
            <person name="Kheradpour P."/>
            <person name="Kirkness E.F."/>
            <person name="Koerich L.B."/>
            <person name="Kristiansen K."/>
            <person name="Kudrna D."/>
            <person name="Kulathinal R.J."/>
            <person name="Kumar S."/>
            <person name="Kwok R."/>
            <person name="Lander E."/>
            <person name="Langley C.H."/>
            <person name="Lapoint R."/>
            <person name="Lazzaro B.P."/>
            <person name="Lee S.J."/>
            <person name="Levesque L."/>
            <person name="Li R."/>
            <person name="Lin C.F."/>
            <person name="Lin M.F."/>
            <person name="Lindblad-Toh K."/>
            <person name="Llopart A."/>
            <person name="Long M."/>
            <person name="Low L."/>
            <person name="Lozovsky E."/>
            <person name="Lu J."/>
            <person name="Luo M."/>
            <person name="Machado C.A."/>
            <person name="Makalowski W."/>
            <person name="Marzo M."/>
            <person name="Matsuda M."/>
            <person name="Matzkin L."/>
            <person name="McAllister B."/>
            <person name="McBride C.S."/>
            <person name="McKernan B."/>
            <person name="McKernan K."/>
            <person name="Mendez-Lago M."/>
            <person name="Minx P."/>
            <person name="Mollenhauer M.U."/>
            <person name="Montooth K."/>
            <person name="Mount S.M."/>
            <person name="Mu X."/>
            <person name="Myers E."/>
            <person name="Negre B."/>
            <person name="Newfeld S."/>
            <person name="Nielsen R."/>
            <person name="Noor M.A."/>
            <person name="O'Grady P."/>
            <person name="Pachter L."/>
            <person name="Papaceit M."/>
            <person name="Parisi M.J."/>
            <person name="Parisi M."/>
            <person name="Parts L."/>
            <person name="Pedersen J.S."/>
            <person name="Pesole G."/>
            <person name="Phillippy A.M."/>
            <person name="Ponting C.P."/>
            <person name="Pop M."/>
            <person name="Porcelli D."/>
            <person name="Powell J.R."/>
            <person name="Prohaska S."/>
            <person name="Pruitt K."/>
            <person name="Puig M."/>
            <person name="Quesneville H."/>
            <person name="Ram K.R."/>
            <person name="Rand D."/>
            <person name="Rasmussen M.D."/>
            <person name="Reed L.K."/>
            <person name="Reenan R."/>
            <person name="Reily A."/>
            <person name="Remington K.A."/>
            <person name="Rieger T.T."/>
            <person name="Ritchie M.G."/>
            <person name="Robin C."/>
            <person name="Rogers Y.H."/>
            <person name="Rohde C."/>
            <person name="Rozas J."/>
            <person name="Rubenfield M.J."/>
            <person name="Ruiz A."/>
            <person name="Russo S."/>
            <person name="Salzberg S.L."/>
            <person name="Sanchez-Gracia A."/>
            <person name="Saranga D.J."/>
            <person name="Sato H."/>
            <person name="Schaeffer S.W."/>
            <person name="Schatz M.C."/>
            <person name="Schlenke T."/>
            <person name="Schwartz R."/>
            <person name="Segarra C."/>
            <person name="Singh R.S."/>
            <person name="Sirot L."/>
            <person name="Sirota M."/>
            <person name="Sisneros N.B."/>
            <person name="Smith C.D."/>
            <person name="Smith T.F."/>
            <person name="Spieth J."/>
            <person name="Stage D.E."/>
            <person name="Stark A."/>
            <person name="Stephan W."/>
            <person name="Strausberg R.L."/>
            <person name="Strempel S."/>
            <person name="Sturgill D."/>
            <person name="Sutton G."/>
            <person name="Sutton G.G."/>
            <person name="Tao W."/>
            <person name="Teichmann S."/>
            <person name="Tobari Y.N."/>
            <person name="Tomimura Y."/>
            <person name="Tsolas J.M."/>
            <person name="Valente V.L."/>
            <person name="Venter E."/>
            <person name="Venter J.C."/>
            <person name="Vicario S."/>
            <person name="Vieira F.G."/>
            <person name="Vilella A.J."/>
            <person name="Villasante A."/>
            <person name="Walenz B."/>
            <person name="Wang J."/>
            <person name="Wasserman M."/>
            <person name="Watts T."/>
            <person name="Wilson D."/>
            <person name="Wilson R.K."/>
            <person name="Wing R.A."/>
            <person name="Wolfner M.F."/>
            <person name="Wong A."/>
            <person name="Wong G.K."/>
            <person name="Wu C.I."/>
            <person name="Wu G."/>
            <person name="Yamamoto D."/>
            <person name="Yang H.P."/>
            <person name="Yang S.P."/>
            <person name="Yorke J.A."/>
            <person name="Yoshida K."/>
            <person name="Zdobnov E."/>
            <person name="Zhang P."/>
            <person name="Zhang Y."/>
            <person name="Zimin A.V."/>
            <person name="Baldwin J."/>
            <person name="Abdouelleil A."/>
            <person name="Abdulkadir J."/>
            <person name="Abebe A."/>
            <person name="Abera B."/>
            <person name="Abreu J."/>
            <person name="Acer S.C."/>
            <person name="Aftuck L."/>
            <person name="Alexander A."/>
            <person name="An P."/>
            <person name="Anderson E."/>
            <person name="Anderson S."/>
            <person name="Arachi H."/>
            <person name="Azer M."/>
            <person name="Bachantsang P."/>
            <person name="Barry A."/>
            <person name="Bayul T."/>
            <person name="Berlin A."/>
            <person name="Bessette D."/>
            <person name="Bloom T."/>
            <person name="Blye J."/>
            <person name="Boguslavskiy L."/>
            <person name="Bonnet C."/>
            <person name="Boukhgalter B."/>
            <person name="Bourzgui I."/>
            <person name="Brown A."/>
            <person name="Cahill P."/>
            <person name="Channer S."/>
            <person name="Cheshatsang Y."/>
            <person name="Chuda L."/>
            <person name="Citroen M."/>
            <person name="Collymore A."/>
            <person name="Cooke P."/>
            <person name="Costello M."/>
            <person name="D'Aco K."/>
            <person name="Daza R."/>
            <person name="De Haan G."/>
            <person name="DeGray S."/>
            <person name="DeMaso C."/>
            <person name="Dhargay N."/>
            <person name="Dooley K."/>
            <person name="Dooley E."/>
            <person name="Doricent M."/>
            <person name="Dorje P."/>
            <person name="Dorjee K."/>
            <person name="Dupes A."/>
            <person name="Elong R."/>
            <person name="Falk J."/>
            <person name="Farina A."/>
            <person name="Faro S."/>
            <person name="Ferguson D."/>
            <person name="Fisher S."/>
            <person name="Foley C.D."/>
            <person name="Franke A."/>
            <person name="Friedrich D."/>
            <person name="Gadbois L."/>
            <person name="Gearin G."/>
            <person name="Gearin C.R."/>
            <person name="Giannoukos G."/>
            <person name="Goode T."/>
            <person name="Graham J."/>
            <person name="Grandbois E."/>
            <person name="Grewal S."/>
            <person name="Gyaltsen K."/>
            <person name="Hafez N."/>
            <person name="Hagos B."/>
            <person name="Hall J."/>
            <person name="Henson C."/>
            <person name="Hollinger A."/>
            <person name="Honan T."/>
            <person name="Huard M.D."/>
            <person name="Hughes L."/>
            <person name="Hurhula B."/>
            <person name="Husby M.E."/>
            <person name="Kamat A."/>
            <person name="Kanga B."/>
            <person name="Kashin S."/>
            <person name="Khazanovich D."/>
            <person name="Kisner P."/>
            <person name="Lance K."/>
            <person name="Lara M."/>
            <person name="Lee W."/>
            <person name="Lennon N."/>
            <person name="Letendre F."/>
            <person name="LeVine R."/>
            <person name="Lipovsky A."/>
            <person name="Liu X."/>
            <person name="Liu J."/>
            <person name="Liu S."/>
            <person name="Lokyitsang T."/>
            <person name="Lokyitsang Y."/>
            <person name="Lubonja R."/>
            <person name="Lui A."/>
            <person name="MacDonald P."/>
            <person name="Magnisalis V."/>
            <person name="Maru K."/>
            <person name="Matthews C."/>
            <person name="McCusker W."/>
            <person name="McDonough S."/>
            <person name="Mehta T."/>
            <person name="Meldrim J."/>
            <person name="Meneus L."/>
            <person name="Mihai O."/>
            <person name="Mihalev A."/>
            <person name="Mihova T."/>
            <person name="Mittelman R."/>
            <person name="Mlenga V."/>
            <person name="Montmayeur A."/>
            <person name="Mulrain L."/>
            <person name="Navidi A."/>
            <person name="Naylor J."/>
            <person name="Negash T."/>
            <person name="Nguyen T."/>
            <person name="Nguyen N."/>
            <person name="Nicol R."/>
            <person name="Norbu C."/>
            <person name="Norbu N."/>
            <person name="Novod N."/>
            <person name="O'Neill B."/>
            <person name="Osman S."/>
            <person name="Markiewicz E."/>
            <person name="Oyono O.L."/>
            <person name="Patti C."/>
            <person name="Phunkhang P."/>
            <person name="Pierre F."/>
            <person name="Priest M."/>
            <person name="Raghuraman S."/>
            <person name="Rege F."/>
            <person name="Reyes R."/>
            <person name="Rise C."/>
            <person name="Rogov P."/>
            <person name="Ross K."/>
            <person name="Ryan E."/>
            <person name="Settipalli S."/>
            <person name="Shea T."/>
            <person name="Sherpa N."/>
            <person name="Shi L."/>
            <person name="Shih D."/>
            <person name="Sparrow T."/>
            <person name="Spaulding J."/>
            <person name="Stalker J."/>
            <person name="Stange-Thomann N."/>
            <person name="Stavropoulos S."/>
            <person name="Stone C."/>
            <person name="Strader C."/>
            <person name="Tesfaye S."/>
            <person name="Thomson T."/>
            <person name="Thoulutsang Y."/>
            <person name="Thoulutsang D."/>
            <person name="Topham K."/>
            <person name="Topping I."/>
            <person name="Tsamla T."/>
            <person name="Vassiliev H."/>
            <person name="Vo A."/>
            <person name="Wangchuk T."/>
            <person name="Wangdi T."/>
            <person name="Weiand M."/>
            <person name="Wilkinson J."/>
            <person name="Wilson A."/>
            <person name="Yadav S."/>
            <person name="Young G."/>
            <person name="Yu Q."/>
            <person name="Zembek L."/>
            <person name="Zhong D."/>
            <person name="Zimmer A."/>
            <person name="Zwirko Z."/>
            <person name="Jaffe D.B."/>
            <person name="Alvarez P."/>
            <person name="Brockman W."/>
            <person name="Butler J."/>
            <person name="Chin C."/>
            <person name="Gnerre S."/>
            <person name="Grabherr M."/>
            <person name="Kleber M."/>
            <person name="Mauceli E."/>
            <person name="MacCallum I."/>
        </authorList>
    </citation>
    <scope>NUCLEOTIDE SEQUENCE [LARGE SCALE GENOMIC DNA]</scope>
    <source>
        <strain evidence="7">MV2-25</strain>
    </source>
</reference>
<reference evidence="7" key="1">
    <citation type="journal article" date="2005" name="Genome Res.">
        <title>Comparative genome sequencing of Drosophila pseudoobscura: chromosomal, gene, and cis-element evolution.</title>
        <authorList>
            <person name="Richards S."/>
            <person name="Liu Y."/>
            <person name="Bettencourt B.R."/>
            <person name="Hradecky P."/>
            <person name="Letovsky S."/>
            <person name="Nielsen R."/>
            <person name="Thornton K."/>
            <person name="Hubisz M.J."/>
            <person name="Chen R."/>
            <person name="Meisel R.P."/>
            <person name="Couronne O."/>
            <person name="Hua S."/>
            <person name="Smith M.A."/>
            <person name="Zhang P."/>
            <person name="Liu J."/>
            <person name="Bussemaker H.J."/>
            <person name="van Batenburg M.F."/>
            <person name="Howells S.L."/>
            <person name="Scherer S.E."/>
            <person name="Sodergren E."/>
            <person name="Matthews B.B."/>
            <person name="Crosby M.A."/>
            <person name="Schroeder A.J."/>
            <person name="Ortiz-Barrientos D."/>
            <person name="Rives C.M."/>
            <person name="Metzker M.L."/>
            <person name="Muzny D.M."/>
            <person name="Scott G."/>
            <person name="Steffen D."/>
            <person name="Wheeler D.A."/>
            <person name="Worley K.C."/>
            <person name="Havlak P."/>
            <person name="Durbin K.J."/>
            <person name="Egan A."/>
            <person name="Gill R."/>
            <person name="Hume J."/>
            <person name="Morgan M.B."/>
            <person name="Miner G."/>
            <person name="Hamilton C."/>
            <person name="Huang Y."/>
            <person name="Waldron L."/>
            <person name="Verduzco D."/>
            <person name="Clerc-Blankenburg K.P."/>
            <person name="Dubchak I."/>
            <person name="Noor M.A."/>
            <person name="Anderson W."/>
            <person name="White K.P."/>
            <person name="Clark A.G."/>
            <person name="Schaeffer S.W."/>
            <person name="Gelbart W."/>
            <person name="Weinstock G.M."/>
            <person name="Gibbs R.A."/>
        </authorList>
    </citation>
    <scope>NUCLEOTIDE SEQUENCE [LARGE SCALE GENOMIC DNA]</scope>
    <source>
        <strain evidence="7">MV2-25</strain>
    </source>
</reference>
<dbReference type="Gene3D" id="3.40.50.720">
    <property type="entry name" value="NAD(P)-binding Rossmann-like Domain"/>
    <property type="match status" value="1"/>
</dbReference>
<evidence type="ECO:0000259" key="5">
    <source>
        <dbReference type="Pfam" id="PF03015"/>
    </source>
</evidence>
<gene>
    <name evidence="7" type="primary">Dpse\GA23185</name>
    <name evidence="7" type="ORF">Dpse_GA23185</name>
</gene>
<organism evidence="7">
    <name type="scientific">Drosophila pseudoobscura pseudoobscura</name>
    <name type="common">Fruit fly</name>
    <dbReference type="NCBI Taxonomy" id="46245"/>
    <lineage>
        <taxon>Eukaryota</taxon>
        <taxon>Metazoa</taxon>
        <taxon>Ecdysozoa</taxon>
        <taxon>Arthropoda</taxon>
        <taxon>Hexapoda</taxon>
        <taxon>Insecta</taxon>
        <taxon>Pterygota</taxon>
        <taxon>Neoptera</taxon>
        <taxon>Endopterygota</taxon>
        <taxon>Diptera</taxon>
        <taxon>Brachycera</taxon>
        <taxon>Muscomorpha</taxon>
        <taxon>Ephydroidea</taxon>
        <taxon>Drosophilidae</taxon>
        <taxon>Drosophila</taxon>
        <taxon>Sophophora</taxon>
    </lineage>
</organism>
<dbReference type="STRING" id="46245.B5DVF3"/>
<protein>
    <recommendedName>
        <fullName evidence="4">Fatty acyl-CoA reductase</fullName>
        <ecNumber evidence="4">1.2.1.84</ecNumber>
    </recommendedName>
</protein>
<reference evidence="7" key="4">
    <citation type="submission" date="2015-11" db="EMBL/GenBank/DDBJ databases">
        <authorList>
            <consortium name="FlyBase"/>
        </authorList>
    </citation>
    <scope>NUCLEOTIDE SEQUENCE</scope>
    <source>
        <strain evidence="7">MV2-25</strain>
    </source>
</reference>
<dbReference type="GO" id="GO:0102965">
    <property type="term" value="F:alcohol-forming long-chain fatty acyl-CoA reductase activity"/>
    <property type="evidence" value="ECO:0007669"/>
    <property type="project" value="UniProtKB-EC"/>
</dbReference>
<dbReference type="GO" id="GO:0035336">
    <property type="term" value="P:long-chain fatty-acyl-CoA metabolic process"/>
    <property type="evidence" value="ECO:0007669"/>
    <property type="project" value="TreeGrafter"/>
</dbReference>
<keyword evidence="4" id="KW-0812">Transmembrane</keyword>
<comment type="catalytic activity">
    <reaction evidence="4">
        <text>a long-chain fatty acyl-CoA + 2 NADPH + 2 H(+) = a long-chain primary fatty alcohol + 2 NADP(+) + CoA</text>
        <dbReference type="Rhea" id="RHEA:52716"/>
        <dbReference type="ChEBI" id="CHEBI:15378"/>
        <dbReference type="ChEBI" id="CHEBI:57287"/>
        <dbReference type="ChEBI" id="CHEBI:57783"/>
        <dbReference type="ChEBI" id="CHEBI:58349"/>
        <dbReference type="ChEBI" id="CHEBI:77396"/>
        <dbReference type="ChEBI" id="CHEBI:83139"/>
        <dbReference type="EC" id="1.2.1.84"/>
    </reaction>
</comment>
<proteinExistence type="inferred from homology"/>
<dbReference type="CDD" id="cd05236">
    <property type="entry name" value="FAR-N_SDR_e"/>
    <property type="match status" value="1"/>
</dbReference>
<keyword evidence="3 4" id="KW-0443">Lipid metabolism</keyword>
<evidence type="ECO:0000256" key="2">
    <source>
        <dbReference type="ARBA" id="ARBA00022516"/>
    </source>
</evidence>
<dbReference type="SUPFAM" id="SSF51735">
    <property type="entry name" value="NAD(P)-binding Rossmann-fold domains"/>
    <property type="match status" value="1"/>
</dbReference>
<dbReference type="InterPro" id="IPR026055">
    <property type="entry name" value="FAR"/>
</dbReference>
<dbReference type="InterPro" id="IPR033640">
    <property type="entry name" value="FAR_C"/>
</dbReference>
<dbReference type="GO" id="GO:0080019">
    <property type="term" value="F:alcohol-forming very long-chain fatty acyl-CoA reductase activity"/>
    <property type="evidence" value="ECO:0007669"/>
    <property type="project" value="InterPro"/>
</dbReference>
<comment type="function">
    <text evidence="4">Catalyzes the reduction of fatty acyl-CoA to fatty alcohols.</text>
</comment>
<dbReference type="HOGENOM" id="CLU_024661_0_2_1"/>
<dbReference type="AlphaFoldDB" id="B5DVF3"/>
<name>B5DVF3_DROPS</name>
<dbReference type="EMBL" id="CH676452">
    <property type="protein sequence ID" value="EDY71905.2"/>
    <property type="molecule type" value="Genomic_DNA"/>
</dbReference>
<dbReference type="PANTHER" id="PTHR11011">
    <property type="entry name" value="MALE STERILITY PROTEIN 2-RELATED"/>
    <property type="match status" value="1"/>
</dbReference>
<dbReference type="CDD" id="cd09071">
    <property type="entry name" value="FAR_C"/>
    <property type="match status" value="1"/>
</dbReference>
<dbReference type="Pfam" id="PF03015">
    <property type="entry name" value="Sterile"/>
    <property type="match status" value="1"/>
</dbReference>
<comment type="similarity">
    <text evidence="1 4">Belongs to the fatty acyl-CoA reductase family.</text>
</comment>
<feature type="domain" description="Thioester reductase (TE)" evidence="6">
    <location>
        <begin position="83"/>
        <end position="296"/>
    </location>
</feature>
<dbReference type="Pfam" id="PF07993">
    <property type="entry name" value="NAD_binding_4"/>
    <property type="match status" value="1"/>
</dbReference>